<reference evidence="9 10" key="1">
    <citation type="journal article" date="2014" name="PLoS Genet.">
        <title>Phylogenetically driven sequencing of extremely halophilic archaea reveals strategies for static and dynamic osmo-response.</title>
        <authorList>
            <person name="Becker E.A."/>
            <person name="Seitzer P.M."/>
            <person name="Tritt A."/>
            <person name="Larsen D."/>
            <person name="Krusor M."/>
            <person name="Yao A.I."/>
            <person name="Wu D."/>
            <person name="Madern D."/>
            <person name="Eisen J.A."/>
            <person name="Darling A.E."/>
            <person name="Facciotti M.T."/>
        </authorList>
    </citation>
    <scope>NUCLEOTIDE SEQUENCE [LARGE SCALE GENOMIC DNA]</scope>
    <source>
        <strain evidence="9 10">DSM 10524</strain>
    </source>
</reference>
<feature type="transmembrane region" description="Helical" evidence="6">
    <location>
        <begin position="317"/>
        <end position="348"/>
    </location>
</feature>
<dbReference type="InterPro" id="IPR025857">
    <property type="entry name" value="MacB_PCD"/>
</dbReference>
<dbReference type="PATRIC" id="fig|1227497.3.peg.3761"/>
<evidence type="ECO:0000256" key="1">
    <source>
        <dbReference type="ARBA" id="ARBA00004651"/>
    </source>
</evidence>
<evidence type="ECO:0000256" key="2">
    <source>
        <dbReference type="ARBA" id="ARBA00022475"/>
    </source>
</evidence>
<accession>L9WYX2</accession>
<keyword evidence="5 6" id="KW-0472">Membrane</keyword>
<evidence type="ECO:0000313" key="9">
    <source>
        <dbReference type="EMBL" id="ELY54607.1"/>
    </source>
</evidence>
<dbReference type="Proteomes" id="UP000011688">
    <property type="component" value="Unassembled WGS sequence"/>
</dbReference>
<evidence type="ECO:0000256" key="4">
    <source>
        <dbReference type="ARBA" id="ARBA00022989"/>
    </source>
</evidence>
<organism evidence="9 10">
    <name type="scientific">Natronococcus amylolyticus DSM 10524</name>
    <dbReference type="NCBI Taxonomy" id="1227497"/>
    <lineage>
        <taxon>Archaea</taxon>
        <taxon>Methanobacteriati</taxon>
        <taxon>Methanobacteriota</taxon>
        <taxon>Stenosarchaea group</taxon>
        <taxon>Halobacteria</taxon>
        <taxon>Halobacteriales</taxon>
        <taxon>Natrialbaceae</taxon>
        <taxon>Natronococcus</taxon>
    </lineage>
</organism>
<dbReference type="InterPro" id="IPR051447">
    <property type="entry name" value="Lipoprotein-release_system"/>
</dbReference>
<dbReference type="AlphaFoldDB" id="L9WYX2"/>
<evidence type="ECO:0000256" key="6">
    <source>
        <dbReference type="SAM" id="Phobius"/>
    </source>
</evidence>
<comment type="subcellular location">
    <subcellularLocation>
        <location evidence="1">Cell membrane</location>
        <topology evidence="1">Multi-pass membrane protein</topology>
    </subcellularLocation>
</comment>
<dbReference type="PANTHER" id="PTHR30489">
    <property type="entry name" value="LIPOPROTEIN-RELEASING SYSTEM TRANSMEMBRANE PROTEIN LOLE"/>
    <property type="match status" value="1"/>
</dbReference>
<feature type="domain" description="ABC3 transporter permease C-terminal" evidence="7">
    <location>
        <begin position="278"/>
        <end position="395"/>
    </location>
</feature>
<evidence type="ECO:0008006" key="11">
    <source>
        <dbReference type="Google" id="ProtNLM"/>
    </source>
</evidence>
<dbReference type="GO" id="GO:0098797">
    <property type="term" value="C:plasma membrane protein complex"/>
    <property type="evidence" value="ECO:0007669"/>
    <property type="project" value="TreeGrafter"/>
</dbReference>
<evidence type="ECO:0000256" key="3">
    <source>
        <dbReference type="ARBA" id="ARBA00022692"/>
    </source>
</evidence>
<evidence type="ECO:0000256" key="5">
    <source>
        <dbReference type="ARBA" id="ARBA00023136"/>
    </source>
</evidence>
<feature type="domain" description="MacB-like periplasmic core" evidence="8">
    <location>
        <begin position="27"/>
        <end position="247"/>
    </location>
</feature>
<dbReference type="PANTHER" id="PTHR30489:SF0">
    <property type="entry name" value="LIPOPROTEIN-RELEASING SYSTEM TRANSMEMBRANE PROTEIN LOLE"/>
    <property type="match status" value="1"/>
</dbReference>
<evidence type="ECO:0000259" key="8">
    <source>
        <dbReference type="Pfam" id="PF12704"/>
    </source>
</evidence>
<comment type="caution">
    <text evidence="9">The sequence shown here is derived from an EMBL/GenBank/DDBJ whole genome shotgun (WGS) entry which is preliminary data.</text>
</comment>
<name>L9WYX2_9EURY</name>
<dbReference type="RefSeq" id="WP_005558903.1">
    <property type="nucleotide sequence ID" value="NZ_AOIB01000036.1"/>
</dbReference>
<feature type="transmembrane region" description="Helical" evidence="6">
    <location>
        <begin position="28"/>
        <end position="52"/>
    </location>
</feature>
<evidence type="ECO:0000313" key="10">
    <source>
        <dbReference type="Proteomes" id="UP000011688"/>
    </source>
</evidence>
<feature type="transmembrane region" description="Helical" evidence="6">
    <location>
        <begin position="270"/>
        <end position="296"/>
    </location>
</feature>
<keyword evidence="3 6" id="KW-0812">Transmembrane</keyword>
<dbReference type="eggNOG" id="arCOG02312">
    <property type="taxonomic scope" value="Archaea"/>
</dbReference>
<sequence>MSRASLARLRAVVGLGLAQLRHSPGRTALAVGGVVLAVLSVTLLASLGVGVVETGQEQFDDAGRDIWITGGPAAGGENEVVDASTVAADLREREGVGDVSTVAMHDVYLGTDPDAVEPIAAVGVEGTHGHFEFEDGDGFDGAMTADGDGDEENRSSVVVLDPATADRFDVGVGDTVYVGAGRQAVDAYTVVGVGSYYSQFLGTEAATIPLPELQSMTGTAGSSRASFVTVNLEDGADREAFADDVRAEYPTYDVRTADDQFAAMVGDRHLVVASGVALVGLATVGGVALTANLFVLVAYQQRETLAALRAIGLSRRLLAGTVGVQGALIGLLGGAIGVAATPALAAGLNRLSTGVIGFERLLRTPLEVFVLGFTVALVVGILVALVTGWYASRSATVAALES</sequence>
<keyword evidence="2" id="KW-1003">Cell membrane</keyword>
<dbReference type="STRING" id="1227497.C491_18434"/>
<protein>
    <recommendedName>
        <fullName evidence="11">ABC transporter permease</fullName>
    </recommendedName>
</protein>
<dbReference type="Pfam" id="PF02687">
    <property type="entry name" value="FtsX"/>
    <property type="match status" value="1"/>
</dbReference>
<dbReference type="EMBL" id="AOIB01000036">
    <property type="protein sequence ID" value="ELY54607.1"/>
    <property type="molecule type" value="Genomic_DNA"/>
</dbReference>
<keyword evidence="10" id="KW-1185">Reference proteome</keyword>
<feature type="transmembrane region" description="Helical" evidence="6">
    <location>
        <begin position="368"/>
        <end position="391"/>
    </location>
</feature>
<evidence type="ECO:0000259" key="7">
    <source>
        <dbReference type="Pfam" id="PF02687"/>
    </source>
</evidence>
<dbReference type="OrthoDB" id="163559at2157"/>
<gene>
    <name evidence="9" type="ORF">C491_18434</name>
</gene>
<dbReference type="Pfam" id="PF12704">
    <property type="entry name" value="MacB_PCD"/>
    <property type="match status" value="1"/>
</dbReference>
<keyword evidence="4 6" id="KW-1133">Transmembrane helix</keyword>
<dbReference type="GO" id="GO:0044874">
    <property type="term" value="P:lipoprotein localization to outer membrane"/>
    <property type="evidence" value="ECO:0007669"/>
    <property type="project" value="TreeGrafter"/>
</dbReference>
<proteinExistence type="predicted"/>
<dbReference type="InterPro" id="IPR003838">
    <property type="entry name" value="ABC3_permease_C"/>
</dbReference>